<dbReference type="EMBL" id="QPJT01000001">
    <property type="protein sequence ID" value="RCX20870.1"/>
    <property type="molecule type" value="Genomic_DNA"/>
</dbReference>
<dbReference type="RefSeq" id="WP_114295825.1">
    <property type="nucleotide sequence ID" value="NZ_QPJT01000001.1"/>
</dbReference>
<dbReference type="InterPro" id="IPR022225">
    <property type="entry name" value="Phage_tail_fibre_N"/>
</dbReference>
<keyword evidence="3" id="KW-1185">Reference proteome</keyword>
<protein>
    <submittedName>
        <fullName evidence="2">Tail-collar fiber protein</fullName>
    </submittedName>
</protein>
<proteinExistence type="predicted"/>
<feature type="domain" description="Phage tail fibre protein N-terminal" evidence="1">
    <location>
        <begin position="8"/>
        <end position="154"/>
    </location>
</feature>
<comment type="caution">
    <text evidence="2">The sequence shown here is derived from an EMBL/GenBank/DDBJ whole genome shotgun (WGS) entry which is preliminary data.</text>
</comment>
<evidence type="ECO:0000313" key="3">
    <source>
        <dbReference type="Proteomes" id="UP000253034"/>
    </source>
</evidence>
<dbReference type="AlphaFoldDB" id="A0A369BH41"/>
<dbReference type="Proteomes" id="UP000253034">
    <property type="component" value="Unassembled WGS sequence"/>
</dbReference>
<dbReference type="Pfam" id="PF12571">
    <property type="entry name" value="Phage_tail_fib"/>
    <property type="match status" value="1"/>
</dbReference>
<gene>
    <name evidence="2" type="ORF">DFR58_10172</name>
</gene>
<evidence type="ECO:0000259" key="1">
    <source>
        <dbReference type="Pfam" id="PF12571"/>
    </source>
</evidence>
<evidence type="ECO:0000313" key="2">
    <source>
        <dbReference type="EMBL" id="RCX20870.1"/>
    </source>
</evidence>
<name>A0A369BH41_9FIRM</name>
<reference evidence="2 3" key="1">
    <citation type="submission" date="2018-07" db="EMBL/GenBank/DDBJ databases">
        <title>Genomic Encyclopedia of Type Strains, Phase IV (KMG-IV): sequencing the most valuable type-strain genomes for metagenomic binning, comparative biology and taxonomic classification.</title>
        <authorList>
            <person name="Goeker M."/>
        </authorList>
    </citation>
    <scope>NUCLEOTIDE SEQUENCE [LARGE SCALE GENOMIC DNA]</scope>
    <source>
        <strain evidence="2 3">DSM 27016</strain>
    </source>
</reference>
<sequence length="379" mass="41079">MSVFGGMISTNRGRLLQAKAQTGVELHFTRIAVGDGALGGTSILELNALKNEVKSLEIKKLKVLPEGNAVAGTALLNTDLASGFYWRELGLFAQDPDAGEVLYCYGNAGTNAEYIPAGGGPDIKEKIIDIITIIGNASNVTATINQSLVYASQQDIQHLQTQIDSIDIAGTAITVNQSQVPTSPGNGNISNLFSWIANRIKTITGRDNWWEAPAITLEGLANKQNLNAFLDIDTSDPRWTGSKKADANCWNGWSIYANTSTSATVQLAQITIDTLRFCDYVLIVTLCSSNITFTTNAIQVSVQKNESGTYTTIATSTFKASDFSGAYKYKSFRMNLDYKGPKATNNQLRIVMQLLPQTSVYEVRMESLIIMPVGLGTYI</sequence>
<dbReference type="OrthoDB" id="1624444at2"/>
<organism evidence="2 3">
    <name type="scientific">Anaerobacterium chartisolvens</name>
    <dbReference type="NCBI Taxonomy" id="1297424"/>
    <lineage>
        <taxon>Bacteria</taxon>
        <taxon>Bacillati</taxon>
        <taxon>Bacillota</taxon>
        <taxon>Clostridia</taxon>
        <taxon>Eubacteriales</taxon>
        <taxon>Oscillospiraceae</taxon>
        <taxon>Anaerobacterium</taxon>
    </lineage>
</organism>
<accession>A0A369BH41</accession>